<keyword evidence="2" id="KW-1185">Reference proteome</keyword>
<name>A0AA35UXL5_LACSI</name>
<organism evidence="1 2">
    <name type="scientific">Lactuca saligna</name>
    <name type="common">Willowleaf lettuce</name>
    <dbReference type="NCBI Taxonomy" id="75948"/>
    <lineage>
        <taxon>Eukaryota</taxon>
        <taxon>Viridiplantae</taxon>
        <taxon>Streptophyta</taxon>
        <taxon>Embryophyta</taxon>
        <taxon>Tracheophyta</taxon>
        <taxon>Spermatophyta</taxon>
        <taxon>Magnoliopsida</taxon>
        <taxon>eudicotyledons</taxon>
        <taxon>Gunneridae</taxon>
        <taxon>Pentapetalae</taxon>
        <taxon>asterids</taxon>
        <taxon>campanulids</taxon>
        <taxon>Asterales</taxon>
        <taxon>Asteraceae</taxon>
        <taxon>Cichorioideae</taxon>
        <taxon>Cichorieae</taxon>
        <taxon>Lactucinae</taxon>
        <taxon>Lactuca</taxon>
    </lineage>
</organism>
<dbReference type="AlphaFoldDB" id="A0AA35UXL5"/>
<dbReference type="Proteomes" id="UP001177003">
    <property type="component" value="Chromosome 1"/>
</dbReference>
<accession>A0AA35UXL5</accession>
<sequence length="278" mass="32467">MLGFDFEVLSTVPSSQYQSLSSLNLICKVGDTTYHRLIHEGIRYMVVLSRLRPPLSSNRREQKRHRQRHLDLLLLVSDSPSTAWFGQGLPDFHFGSLLTKNKPKRGYLHLLVFLMYSNGYGIPKDTQKVFLILFWSLVIKDHVFGCIGKDRKKKKPHVEVYSGISESKTEAGKWSLCHPREYCGSLLYLYETGDHLRVHCKNLSEFVEDAERLVRLNNYEFQNTPQQEIDENLEFRALLTGFAWKSYTIYQWLNSTCSAYYVQKMSYQLVPTISFYKI</sequence>
<evidence type="ECO:0000313" key="2">
    <source>
        <dbReference type="Proteomes" id="UP001177003"/>
    </source>
</evidence>
<protein>
    <submittedName>
        <fullName evidence="1">Uncharacterized protein</fullName>
    </submittedName>
</protein>
<gene>
    <name evidence="1" type="ORF">LSALG_LOCUS7046</name>
</gene>
<dbReference type="EMBL" id="OX465077">
    <property type="protein sequence ID" value="CAI9266494.1"/>
    <property type="molecule type" value="Genomic_DNA"/>
</dbReference>
<evidence type="ECO:0000313" key="1">
    <source>
        <dbReference type="EMBL" id="CAI9266494.1"/>
    </source>
</evidence>
<proteinExistence type="predicted"/>
<reference evidence="1" key="1">
    <citation type="submission" date="2023-04" db="EMBL/GenBank/DDBJ databases">
        <authorList>
            <person name="Vijverberg K."/>
            <person name="Xiong W."/>
            <person name="Schranz E."/>
        </authorList>
    </citation>
    <scope>NUCLEOTIDE SEQUENCE</scope>
</reference>